<dbReference type="Proteomes" id="UP001201163">
    <property type="component" value="Unassembled WGS sequence"/>
</dbReference>
<proteinExistence type="predicted"/>
<feature type="compositionally biased region" description="Low complexity" evidence="3">
    <location>
        <begin position="637"/>
        <end position="647"/>
    </location>
</feature>
<dbReference type="InterPro" id="IPR038704">
    <property type="entry name" value="YEAST_sf"/>
</dbReference>
<dbReference type="Gene3D" id="2.60.40.1970">
    <property type="entry name" value="YEATS domain"/>
    <property type="match status" value="1"/>
</dbReference>
<evidence type="ECO:0000313" key="5">
    <source>
        <dbReference type="EMBL" id="KAH8989101.1"/>
    </source>
</evidence>
<feature type="region of interest" description="Disordered" evidence="3">
    <location>
        <begin position="635"/>
        <end position="656"/>
    </location>
</feature>
<dbReference type="InterPro" id="IPR055129">
    <property type="entry name" value="YEATS_dom"/>
</dbReference>
<feature type="compositionally biased region" description="Low complexity" evidence="3">
    <location>
        <begin position="682"/>
        <end position="694"/>
    </location>
</feature>
<sequence length="885" mass="96649">MLGKRKERATNSPTPNLNNEGDIAAPQSGYAVARQLVLEELDLEIRVRQRLKETIESRIGWATCLQTSLNAVHENRGSESTGDTTGTNVFQLAAADALHVAETPILPILSRESRFPSRFTSEAIPTPPATSSTNPYARPYTRLARSRRSPSSIRPAPQHLYIRDSSTNTIARLACPDCARGDFPRVQSLLNHCRIQHGREFGSHDECIRGCAVQVPADEEAWVIENGSELRNVSLPSLRRLFEMAVGDVGTPLEISPVNDAPSVHQDVNLRSSAPTHASTHLSRTLGHHVDTPALAPFLGRAPKRRSITTYDENALVDIDGNPHVTPGRRWRIPLTHRSRARPALDLIIPVDVSLPQLTPHVAPVTQGTRFHIVSRVTISDRSLWIPIDRRSVTAPEQTHRWCLSIEAPTYSLPLGAVLEHATITCLSPNPPPTRALDEPLKVSGPPFFACGTTSQPFLARLRFQWTSGSLNSPLEVEHWVELDTLHTNTPALGDEQVLDVELDRNTVFRQLPPSKHGLDPWHLDSESLPASPKPVPALPGYITLLRSLVPVFPLTLRDLKGRSSTPLPYKLVSSPAQFRAFVPGRRKAIEWTRARALREAYEKAREEQTPAEEYPQLSTGEVFTWLRDTGLSLRRAVPPSAPTAAPTEKRASERIMPSAAADTFCPACGLDSAKHPPREAPSSGPSCPHSSTSQLPLLDVGSCISTQSQSTRYTPAQQRPFHWSPRDVLAVTDPTLNFAVRSILFSLKLSCFQKSQGEASISGGGPNGIAITPMTADRGIRSRVDFPPNIEHEFTSLTASAILALSVREFARCLVQSAVTAFASDRVRIRGNLRAVIAQAHVARGSVGPFLARDGVLAGLPAAQAPPVALALSTLAQLPRKNLS</sequence>
<dbReference type="InterPro" id="IPR055127">
    <property type="entry name" value="YEATS2_3HBD"/>
</dbReference>
<organism evidence="5 6">
    <name type="scientific">Lactarius akahatsu</name>
    <dbReference type="NCBI Taxonomy" id="416441"/>
    <lineage>
        <taxon>Eukaryota</taxon>
        <taxon>Fungi</taxon>
        <taxon>Dikarya</taxon>
        <taxon>Basidiomycota</taxon>
        <taxon>Agaricomycotina</taxon>
        <taxon>Agaricomycetes</taxon>
        <taxon>Russulales</taxon>
        <taxon>Russulaceae</taxon>
        <taxon>Lactarius</taxon>
    </lineage>
</organism>
<name>A0AAD4LEY0_9AGAM</name>
<reference evidence="5" key="1">
    <citation type="submission" date="2022-01" db="EMBL/GenBank/DDBJ databases">
        <title>Comparative genomics reveals a dynamic genome evolution in the ectomycorrhizal milk-cap (Lactarius) mushrooms.</title>
        <authorList>
            <consortium name="DOE Joint Genome Institute"/>
            <person name="Lebreton A."/>
            <person name="Tang N."/>
            <person name="Kuo A."/>
            <person name="LaButti K."/>
            <person name="Drula E."/>
            <person name="Barry K."/>
            <person name="Clum A."/>
            <person name="Lipzen A."/>
            <person name="Mousain D."/>
            <person name="Ng V."/>
            <person name="Wang R."/>
            <person name="Wang X."/>
            <person name="Dai Y."/>
            <person name="Henrissat B."/>
            <person name="Grigoriev I.V."/>
            <person name="Guerin-Laguette A."/>
            <person name="Yu F."/>
            <person name="Martin F.M."/>
        </authorList>
    </citation>
    <scope>NUCLEOTIDE SEQUENCE</scope>
    <source>
        <strain evidence="5">QP</strain>
    </source>
</reference>
<feature type="region of interest" description="Disordered" evidence="3">
    <location>
        <begin position="1"/>
        <end position="24"/>
    </location>
</feature>
<accession>A0AAD4LEY0</accession>
<feature type="domain" description="YEATS" evidence="4">
    <location>
        <begin position="367"/>
        <end position="513"/>
    </location>
</feature>
<comment type="caution">
    <text evidence="5">The sequence shown here is derived from an EMBL/GenBank/DDBJ whole genome shotgun (WGS) entry which is preliminary data.</text>
</comment>
<keyword evidence="1 2" id="KW-0539">Nucleus</keyword>
<protein>
    <recommendedName>
        <fullName evidence="4">YEATS domain-containing protein</fullName>
    </recommendedName>
</protein>
<dbReference type="GO" id="GO:0005634">
    <property type="term" value="C:nucleus"/>
    <property type="evidence" value="ECO:0007669"/>
    <property type="project" value="UniProtKB-SubCell"/>
</dbReference>
<comment type="subcellular location">
    <subcellularLocation>
        <location evidence="2">Nucleus</location>
    </subcellularLocation>
</comment>
<evidence type="ECO:0000256" key="3">
    <source>
        <dbReference type="SAM" id="MobiDB-lite"/>
    </source>
</evidence>
<dbReference type="EMBL" id="JAKELL010000039">
    <property type="protein sequence ID" value="KAH8989101.1"/>
    <property type="molecule type" value="Genomic_DNA"/>
</dbReference>
<evidence type="ECO:0000256" key="1">
    <source>
        <dbReference type="ARBA" id="ARBA00023242"/>
    </source>
</evidence>
<evidence type="ECO:0000313" key="6">
    <source>
        <dbReference type="Proteomes" id="UP001201163"/>
    </source>
</evidence>
<dbReference type="AlphaFoldDB" id="A0AAD4LEY0"/>
<keyword evidence="6" id="KW-1185">Reference proteome</keyword>
<feature type="compositionally biased region" description="Polar residues" evidence="3">
    <location>
        <begin position="10"/>
        <end position="19"/>
    </location>
</feature>
<evidence type="ECO:0000259" key="4">
    <source>
        <dbReference type="PROSITE" id="PS51037"/>
    </source>
</evidence>
<feature type="region of interest" description="Disordered" evidence="3">
    <location>
        <begin position="673"/>
        <end position="694"/>
    </location>
</feature>
<dbReference type="Pfam" id="PF22951">
    <property type="entry name" value="3HBD"/>
    <property type="match status" value="1"/>
</dbReference>
<dbReference type="PROSITE" id="PS51037">
    <property type="entry name" value="YEATS"/>
    <property type="match status" value="1"/>
</dbReference>
<gene>
    <name evidence="5" type="ORF">EDB92DRAFT_1869651</name>
</gene>
<evidence type="ECO:0000256" key="2">
    <source>
        <dbReference type="PROSITE-ProRule" id="PRU00376"/>
    </source>
</evidence>